<dbReference type="AlphaFoldDB" id="A0A5J4PQK0"/>
<comment type="caution">
    <text evidence="1">The sequence shown here is derived from an EMBL/GenBank/DDBJ whole genome shotgun (WGS) entry which is preliminary data.</text>
</comment>
<evidence type="ECO:0000313" key="1">
    <source>
        <dbReference type="EMBL" id="KAA6310859.1"/>
    </source>
</evidence>
<accession>A0A5J4PQK0</accession>
<name>A0A5J4PQK0_9ZZZZ</name>
<feature type="non-terminal residue" evidence="1">
    <location>
        <position position="1"/>
    </location>
</feature>
<gene>
    <name evidence="1" type="ORF">EZS27_037916</name>
</gene>
<sequence>ENVKFLKKYNPNMVWTAIIRDADQNDSLCLKRFCFEATSHKQNYLGENKNNQLLILTSYPHSRFEVIFGGEDSSRKPMYVNAEEFPLKGVKARGKCISSYVIDTIKEDNVPSPTDENMVDDMGQMKLFE</sequence>
<protein>
    <submittedName>
        <fullName evidence="1">Uncharacterized protein</fullName>
    </submittedName>
</protein>
<organism evidence="1">
    <name type="scientific">termite gut metagenome</name>
    <dbReference type="NCBI Taxonomy" id="433724"/>
    <lineage>
        <taxon>unclassified sequences</taxon>
        <taxon>metagenomes</taxon>
        <taxon>organismal metagenomes</taxon>
    </lineage>
</organism>
<reference evidence="1" key="1">
    <citation type="submission" date="2019-03" db="EMBL/GenBank/DDBJ databases">
        <title>Single cell metagenomics reveals metabolic interactions within the superorganism composed of flagellate Streblomastix strix and complex community of Bacteroidetes bacteria on its surface.</title>
        <authorList>
            <person name="Treitli S.C."/>
            <person name="Kolisko M."/>
            <person name="Husnik F."/>
            <person name="Keeling P."/>
            <person name="Hampl V."/>
        </authorList>
    </citation>
    <scope>NUCLEOTIDE SEQUENCE</scope>
    <source>
        <strain evidence="1">STM</strain>
    </source>
</reference>
<proteinExistence type="predicted"/>
<dbReference type="EMBL" id="SNRY01007220">
    <property type="protein sequence ID" value="KAA6310859.1"/>
    <property type="molecule type" value="Genomic_DNA"/>
</dbReference>